<organism evidence="1 2">
    <name type="scientific">Erwinia phage Ea35-70</name>
    <dbReference type="NCBI Taxonomy" id="1429768"/>
    <lineage>
        <taxon>Viruses</taxon>
        <taxon>Duplodnaviria</taxon>
        <taxon>Heunggongvirae</taxon>
        <taxon>Uroviricota</taxon>
        <taxon>Caudoviricetes</taxon>
        <taxon>Chimalliviridae</taxon>
        <taxon>Agricanvirus</taxon>
        <taxon>Agricanvirus Ea3570</taxon>
    </lineage>
</organism>
<reference evidence="1 2" key="1">
    <citation type="submission" date="2013-11" db="EMBL/GenBank/DDBJ databases">
        <title>Characterization of two new Erwinia spp. phages.</title>
        <authorList>
            <person name="Yagubi A.I."/>
            <person name="Kropinski A.M."/>
            <person name="Castle A.J."/>
            <person name="Svircev A.M."/>
        </authorList>
    </citation>
    <scope>NUCLEOTIDE SEQUENCE [LARGE SCALE GENOMIC DNA]</scope>
</reference>
<evidence type="ECO:0000313" key="1">
    <source>
        <dbReference type="EMBL" id="AHI60238.1"/>
    </source>
</evidence>
<proteinExistence type="predicted"/>
<dbReference type="KEGG" id="vg:18502025"/>
<dbReference type="RefSeq" id="YP_009004880.1">
    <property type="nucleotide sequence ID" value="NC_023557.1"/>
</dbReference>
<dbReference type="GeneID" id="18502025"/>
<sequence length="186" mass="20831">MRTFPLNLPKGSLSTSNRCHEVCLMKNDLSSFMKNTISTLTIVPMRIGGSFCAFLSAEHHAEAMANDAGGKHSDHDNLVNGLFNTDWFPVGFGDTVKEAIADLDERVTNFTNDPDDENGIIYKYLFDMLVCRAYRETGTGHYTLQPGFFPNAIPEWLKSFSKISEDLIDAYVEHVPIKMDSGWTPL</sequence>
<gene>
    <name evidence="1" type="ORF">Ea357_087</name>
</gene>
<evidence type="ECO:0000313" key="2">
    <source>
        <dbReference type="Proteomes" id="UP000019306"/>
    </source>
</evidence>
<keyword evidence="2" id="KW-1185">Reference proteome</keyword>
<name>W6AR74_9CAUD</name>
<dbReference type="Proteomes" id="UP000019306">
    <property type="component" value="Segment"/>
</dbReference>
<accession>W6AR74</accession>
<dbReference type="EMBL" id="KF806589">
    <property type="protein sequence ID" value="AHI60238.1"/>
    <property type="molecule type" value="Genomic_DNA"/>
</dbReference>
<protein>
    <submittedName>
        <fullName evidence="1">Uncharacterized protein</fullName>
    </submittedName>
</protein>